<organism evidence="2 3">
    <name type="scientific">Sulfitobacter brevis</name>
    <dbReference type="NCBI Taxonomy" id="74348"/>
    <lineage>
        <taxon>Bacteria</taxon>
        <taxon>Pseudomonadati</taxon>
        <taxon>Pseudomonadota</taxon>
        <taxon>Alphaproteobacteria</taxon>
        <taxon>Rhodobacterales</taxon>
        <taxon>Roseobacteraceae</taxon>
        <taxon>Sulfitobacter</taxon>
    </lineage>
</organism>
<evidence type="ECO:0000256" key="1">
    <source>
        <dbReference type="SAM" id="Phobius"/>
    </source>
</evidence>
<reference evidence="2 3" key="1">
    <citation type="submission" date="2016-10" db="EMBL/GenBank/DDBJ databases">
        <authorList>
            <person name="de Groot N.N."/>
        </authorList>
    </citation>
    <scope>NUCLEOTIDE SEQUENCE [LARGE SCALE GENOMIC DNA]</scope>
    <source>
        <strain evidence="2 3">DSM 11443</strain>
    </source>
</reference>
<protein>
    <recommendedName>
        <fullName evidence="4">Ion channel</fullName>
    </recommendedName>
</protein>
<proteinExistence type="predicted"/>
<dbReference type="EMBL" id="FOMW01000013">
    <property type="protein sequence ID" value="SFE95110.1"/>
    <property type="molecule type" value="Genomic_DNA"/>
</dbReference>
<sequence>MIDVVLALCGIIILSVVTLDFLYTAIGAAPFSPVSDRVAHLAWRLLRYGVPESKIKHRLSGPFVMTAIAVSWIVLVSVGWTLLFQLSPSAVLITDTETPANFVQDFAFVGHLLSTLGGGPFETESPLWLVLSVVAGVNGMVILTLSVSFVLSTTMTVSSGRALLLKAAMFGPDDPELRANVLPALADLVANLNSMQFALYYSAVHPNQRLPAGLVRLAEQLRSHPDNMRRLRIALSPLPGFEGDTMTQATDAAFIDHLKNWSHGYTL</sequence>
<feature type="transmembrane region" description="Helical" evidence="1">
    <location>
        <begin position="127"/>
        <end position="151"/>
    </location>
</feature>
<accession>A0A1I2ESB6</accession>
<gene>
    <name evidence="2" type="ORF">SAMN04488523_11322</name>
</gene>
<keyword evidence="1" id="KW-1133">Transmembrane helix</keyword>
<feature type="transmembrane region" description="Helical" evidence="1">
    <location>
        <begin position="63"/>
        <end position="83"/>
    </location>
</feature>
<evidence type="ECO:0000313" key="3">
    <source>
        <dbReference type="Proteomes" id="UP000198977"/>
    </source>
</evidence>
<keyword evidence="3" id="KW-1185">Reference proteome</keyword>
<dbReference type="STRING" id="74348.SAMN04488523_11322"/>
<dbReference type="RefSeq" id="WP_093924916.1">
    <property type="nucleotide sequence ID" value="NZ_FOMW01000013.1"/>
</dbReference>
<dbReference type="Proteomes" id="UP000198977">
    <property type="component" value="Unassembled WGS sequence"/>
</dbReference>
<keyword evidence="1" id="KW-0472">Membrane</keyword>
<feature type="transmembrane region" description="Helical" evidence="1">
    <location>
        <begin position="6"/>
        <end position="26"/>
    </location>
</feature>
<dbReference type="OrthoDB" id="7831142at2"/>
<evidence type="ECO:0000313" key="2">
    <source>
        <dbReference type="EMBL" id="SFE95110.1"/>
    </source>
</evidence>
<name>A0A1I2ESB6_9RHOB</name>
<dbReference type="AlphaFoldDB" id="A0A1I2ESB6"/>
<evidence type="ECO:0008006" key="4">
    <source>
        <dbReference type="Google" id="ProtNLM"/>
    </source>
</evidence>
<keyword evidence="1" id="KW-0812">Transmembrane</keyword>